<evidence type="ECO:0000313" key="2">
    <source>
        <dbReference type="Proteomes" id="UP000703720"/>
    </source>
</evidence>
<proteinExistence type="predicted"/>
<protein>
    <submittedName>
        <fullName evidence="1">Uncharacterized protein</fullName>
    </submittedName>
</protein>
<name>A0ABS4WM35_9MICO</name>
<comment type="caution">
    <text evidence="1">The sequence shown here is derived from an EMBL/GenBank/DDBJ whole genome shotgun (WGS) entry which is preliminary data.</text>
</comment>
<keyword evidence="2" id="KW-1185">Reference proteome</keyword>
<accession>A0ABS4WM35</accession>
<gene>
    <name evidence="1" type="ORF">JOF42_000759</name>
</gene>
<evidence type="ECO:0000313" key="1">
    <source>
        <dbReference type="EMBL" id="MBP2377264.1"/>
    </source>
</evidence>
<organism evidence="1 2">
    <name type="scientific">Microbacterium phyllosphaerae</name>
    <dbReference type="NCBI Taxonomy" id="124798"/>
    <lineage>
        <taxon>Bacteria</taxon>
        <taxon>Bacillati</taxon>
        <taxon>Actinomycetota</taxon>
        <taxon>Actinomycetes</taxon>
        <taxon>Micrococcales</taxon>
        <taxon>Microbacteriaceae</taxon>
        <taxon>Microbacterium</taxon>
    </lineage>
</organism>
<dbReference type="Proteomes" id="UP000703720">
    <property type="component" value="Unassembled WGS sequence"/>
</dbReference>
<sequence length="244" mass="26633">MTDAYSCEELVSRLPVTLGRLSEVAEYDVERMRAIAREEGLEHFPRPRIDDQRALRLQHSDGDAASVARKLRAAIAKVLGKPTGTDKVYSSGPFICELSVRDDLVRVQVRPQRSFESIGAAAAAWMSGTPFSEWAEQGGAAIMHPSDSLIRAPRVDERSGRLSFAVELGSGLHPAGLVVNDLPARREALAAYITEQVGEPEAPPYLTQRKAWLRGQRQLMLAGYRGSGNHSLTFTHDGGGAVAW</sequence>
<dbReference type="EMBL" id="JAGIOA010000001">
    <property type="protein sequence ID" value="MBP2377264.1"/>
    <property type="molecule type" value="Genomic_DNA"/>
</dbReference>
<dbReference type="RefSeq" id="WP_210096634.1">
    <property type="nucleotide sequence ID" value="NZ_BAAAIO010000001.1"/>
</dbReference>
<reference evidence="1 2" key="1">
    <citation type="submission" date="2021-03" db="EMBL/GenBank/DDBJ databases">
        <title>Sequencing the genomes of 1000 actinobacteria strains.</title>
        <authorList>
            <person name="Klenk H.-P."/>
        </authorList>
    </citation>
    <scope>NUCLEOTIDE SEQUENCE [LARGE SCALE GENOMIC DNA]</scope>
    <source>
        <strain evidence="1 2">DSM 13468</strain>
    </source>
</reference>